<keyword evidence="4" id="KW-0997">Cell inner membrane</keyword>
<feature type="domain" description="Type II secretion system protein GspF" evidence="9">
    <location>
        <begin position="216"/>
        <end position="338"/>
    </location>
</feature>
<proteinExistence type="inferred from homology"/>
<comment type="caution">
    <text evidence="10">The sequence shown here is derived from an EMBL/GenBank/DDBJ whole genome shotgun (WGS) entry which is preliminary data.</text>
</comment>
<name>V2Y7Z7_9FIRM</name>
<dbReference type="Proteomes" id="UP000018227">
    <property type="component" value="Unassembled WGS sequence"/>
</dbReference>
<feature type="transmembrane region" description="Helical" evidence="8">
    <location>
        <begin position="156"/>
        <end position="185"/>
    </location>
</feature>
<feature type="transmembrane region" description="Helical" evidence="8">
    <location>
        <begin position="113"/>
        <end position="136"/>
    </location>
</feature>
<dbReference type="InterPro" id="IPR042094">
    <property type="entry name" value="T2SS_GspF_sf"/>
</dbReference>
<sequence>MSKATVFSPEEISVFCDQIAMILNGGIPIFEGTHILYEEMDEGRTKDILKKVDDNVKSGMSFNEALKESGAFPNYMCEMVKIGEMTGKLEDIMRSLSGFYERENLVKNSIRSVISYPTVLLGMMAVILMVLVGKILPMFEDIFLELDAGTGTTVGIMNTSILVSKVIVCIVLVLLAVLLIGIVWYRFRGGSAMITNLINNNPFSAGLADKISIGKFLATLAVMHANGVEMTEAVKNASKVVENKKTLAKVDKCVTLLEADEKPENAFKETGLLSSLHSKMFGVARMSGSGDTILFKLVNRYDEEINSRLNSLASIIETILVVVLSIIVGAVLISVMMPLMSVIASIG</sequence>
<dbReference type="RefSeq" id="WP_023353855.1">
    <property type="nucleotide sequence ID" value="NZ_KI535367.1"/>
</dbReference>
<feature type="transmembrane region" description="Helical" evidence="8">
    <location>
        <begin position="318"/>
        <end position="346"/>
    </location>
</feature>
<evidence type="ECO:0000256" key="4">
    <source>
        <dbReference type="ARBA" id="ARBA00022519"/>
    </source>
</evidence>
<evidence type="ECO:0000256" key="1">
    <source>
        <dbReference type="ARBA" id="ARBA00004429"/>
    </source>
</evidence>
<dbReference type="PRINTS" id="PR00812">
    <property type="entry name" value="BCTERIALGSPF"/>
</dbReference>
<dbReference type="InterPro" id="IPR003004">
    <property type="entry name" value="GspF/PilC"/>
</dbReference>
<evidence type="ECO:0000256" key="3">
    <source>
        <dbReference type="ARBA" id="ARBA00022475"/>
    </source>
</evidence>
<evidence type="ECO:0000256" key="7">
    <source>
        <dbReference type="ARBA" id="ARBA00023136"/>
    </source>
</evidence>
<dbReference type="OrthoDB" id="1733538at2"/>
<keyword evidence="3" id="KW-1003">Cell membrane</keyword>
<dbReference type="PANTHER" id="PTHR30012:SF0">
    <property type="entry name" value="TYPE II SECRETION SYSTEM PROTEIN F-RELATED"/>
    <property type="match status" value="1"/>
</dbReference>
<dbReference type="GO" id="GO:0005886">
    <property type="term" value="C:plasma membrane"/>
    <property type="evidence" value="ECO:0007669"/>
    <property type="project" value="UniProtKB-SubCell"/>
</dbReference>
<dbReference type="eggNOG" id="COG1459">
    <property type="taxonomic scope" value="Bacteria"/>
</dbReference>
<protein>
    <submittedName>
        <fullName evidence="10">Bacterial type II secretion system protein F domain protein</fullName>
    </submittedName>
</protein>
<dbReference type="FunFam" id="1.20.81.30:FF:000001">
    <property type="entry name" value="Type II secretion system protein F"/>
    <property type="match status" value="1"/>
</dbReference>
<feature type="domain" description="Type II secretion system protein GspF" evidence="9">
    <location>
        <begin position="15"/>
        <end position="137"/>
    </location>
</feature>
<dbReference type="Gene3D" id="1.20.81.30">
    <property type="entry name" value="Type II secretion system (T2SS), domain F"/>
    <property type="match status" value="2"/>
</dbReference>
<gene>
    <name evidence="10" type="ORF">GCWU0000282_000973</name>
</gene>
<evidence type="ECO:0000259" key="9">
    <source>
        <dbReference type="Pfam" id="PF00482"/>
    </source>
</evidence>
<dbReference type="EMBL" id="ACIL03000007">
    <property type="protein sequence ID" value="ESL03806.1"/>
    <property type="molecule type" value="Genomic_DNA"/>
</dbReference>
<keyword evidence="5 8" id="KW-0812">Transmembrane</keyword>
<organism evidence="10 11">
    <name type="scientific">Catonella morbi ATCC 51271</name>
    <dbReference type="NCBI Taxonomy" id="592026"/>
    <lineage>
        <taxon>Bacteria</taxon>
        <taxon>Bacillati</taxon>
        <taxon>Bacillota</taxon>
        <taxon>Clostridia</taxon>
        <taxon>Lachnospirales</taxon>
        <taxon>Lachnospiraceae</taxon>
        <taxon>Catonella</taxon>
    </lineage>
</organism>
<comment type="subcellular location">
    <subcellularLocation>
        <location evidence="1">Cell inner membrane</location>
        <topology evidence="1">Multi-pass membrane protein</topology>
    </subcellularLocation>
</comment>
<accession>V2Y7Z7</accession>
<keyword evidence="11" id="KW-1185">Reference proteome</keyword>
<dbReference type="Pfam" id="PF00482">
    <property type="entry name" value="T2SSF"/>
    <property type="match status" value="2"/>
</dbReference>
<evidence type="ECO:0000256" key="5">
    <source>
        <dbReference type="ARBA" id="ARBA00022692"/>
    </source>
</evidence>
<evidence type="ECO:0000256" key="6">
    <source>
        <dbReference type="ARBA" id="ARBA00022989"/>
    </source>
</evidence>
<evidence type="ECO:0000313" key="10">
    <source>
        <dbReference type="EMBL" id="ESL03806.1"/>
    </source>
</evidence>
<dbReference type="InterPro" id="IPR018076">
    <property type="entry name" value="T2SS_GspF_dom"/>
</dbReference>
<dbReference type="HOGENOM" id="CLU_035032_0_0_9"/>
<comment type="similarity">
    <text evidence="2">Belongs to the GSP F family.</text>
</comment>
<keyword evidence="7 8" id="KW-0472">Membrane</keyword>
<reference evidence="10 11" key="1">
    <citation type="submission" date="2013-06" db="EMBL/GenBank/DDBJ databases">
        <authorList>
            <person name="Weinstock G."/>
            <person name="Sodergren E."/>
            <person name="Clifton S."/>
            <person name="Fulton L."/>
            <person name="Fulton B."/>
            <person name="Courtney L."/>
            <person name="Fronick C."/>
            <person name="Harrison M."/>
            <person name="Strong C."/>
            <person name="Farmer C."/>
            <person name="Delahaunty K."/>
            <person name="Markovic C."/>
            <person name="Hall O."/>
            <person name="Minx P."/>
            <person name="Tomlinson C."/>
            <person name="Mitreva M."/>
            <person name="Nelson J."/>
            <person name="Hou S."/>
            <person name="Wollam A."/>
            <person name="Pepin K.H."/>
            <person name="Johnson M."/>
            <person name="Bhonagiri V."/>
            <person name="Nash W.E."/>
            <person name="Warren W."/>
            <person name="Chinwalla A."/>
            <person name="Mardis E.R."/>
            <person name="Wilson R.K."/>
        </authorList>
    </citation>
    <scope>NUCLEOTIDE SEQUENCE [LARGE SCALE GENOMIC DNA]</scope>
    <source>
        <strain evidence="10 11">ATCC 51271</strain>
    </source>
</reference>
<evidence type="ECO:0000313" key="11">
    <source>
        <dbReference type="Proteomes" id="UP000018227"/>
    </source>
</evidence>
<evidence type="ECO:0000256" key="2">
    <source>
        <dbReference type="ARBA" id="ARBA00005745"/>
    </source>
</evidence>
<dbReference type="STRING" id="592026.GCWU0000282_000973"/>
<keyword evidence="6 8" id="KW-1133">Transmembrane helix</keyword>
<evidence type="ECO:0000256" key="8">
    <source>
        <dbReference type="SAM" id="Phobius"/>
    </source>
</evidence>
<dbReference type="PANTHER" id="PTHR30012">
    <property type="entry name" value="GENERAL SECRETION PATHWAY PROTEIN"/>
    <property type="match status" value="1"/>
</dbReference>
<dbReference type="AlphaFoldDB" id="V2Y7Z7"/>